<comment type="caution">
    <text evidence="13">The sequence shown here is derived from an EMBL/GenBank/DDBJ whole genome shotgun (WGS) entry which is preliminary data.</text>
</comment>
<feature type="region of interest" description="Disordered" evidence="12">
    <location>
        <begin position="278"/>
        <end position="348"/>
    </location>
</feature>
<dbReference type="GO" id="GO:0015937">
    <property type="term" value="P:coenzyme A biosynthetic process"/>
    <property type="evidence" value="ECO:0007669"/>
    <property type="project" value="UniProtKB-KW"/>
</dbReference>
<evidence type="ECO:0000313" key="13">
    <source>
        <dbReference type="EMBL" id="KAH9324485.1"/>
    </source>
</evidence>
<keyword evidence="10" id="KW-0173">Coenzyme A biosynthesis</keyword>
<dbReference type="SUPFAM" id="SSF53067">
    <property type="entry name" value="Actin-like ATPase domain"/>
    <property type="match status" value="2"/>
</dbReference>
<dbReference type="Proteomes" id="UP000824469">
    <property type="component" value="Unassembled WGS sequence"/>
</dbReference>
<dbReference type="GO" id="GO:0005829">
    <property type="term" value="C:cytosol"/>
    <property type="evidence" value="ECO:0007669"/>
    <property type="project" value="TreeGrafter"/>
</dbReference>
<comment type="subcellular location">
    <subcellularLocation>
        <location evidence="2">Cytoplasm</location>
    </subcellularLocation>
</comment>
<comment type="pathway">
    <text evidence="3">Cofactor biosynthesis; coenzyme A biosynthesis; CoA from (R)-pantothenate: step 1/5.</text>
</comment>
<proteinExistence type="inferred from homology"/>
<dbReference type="Pfam" id="PF03630">
    <property type="entry name" value="Fumble"/>
    <property type="match status" value="2"/>
</dbReference>
<evidence type="ECO:0000256" key="11">
    <source>
        <dbReference type="ARBA" id="ARBA00060870"/>
    </source>
</evidence>
<evidence type="ECO:0000256" key="10">
    <source>
        <dbReference type="ARBA" id="ARBA00022993"/>
    </source>
</evidence>
<dbReference type="InterPro" id="IPR043129">
    <property type="entry name" value="ATPase_NBD"/>
</dbReference>
<keyword evidence="8" id="KW-0418">Kinase</keyword>
<evidence type="ECO:0000256" key="9">
    <source>
        <dbReference type="ARBA" id="ARBA00022840"/>
    </source>
</evidence>
<dbReference type="Gene3D" id="3.30.420.510">
    <property type="match status" value="1"/>
</dbReference>
<evidence type="ECO:0000256" key="6">
    <source>
        <dbReference type="ARBA" id="ARBA00022679"/>
    </source>
</evidence>
<dbReference type="FunFam" id="3.30.420.40:FF:000025">
    <property type="entry name" value="pantothenate kinase 2, mitochondrial"/>
    <property type="match status" value="1"/>
</dbReference>
<evidence type="ECO:0000256" key="3">
    <source>
        <dbReference type="ARBA" id="ARBA00005225"/>
    </source>
</evidence>
<keyword evidence="7" id="KW-0547">Nucleotide-binding</keyword>
<keyword evidence="5" id="KW-0963">Cytoplasm</keyword>
<dbReference type="InterPro" id="IPR004567">
    <property type="entry name" value="Type_II_PanK"/>
</dbReference>
<evidence type="ECO:0000256" key="2">
    <source>
        <dbReference type="ARBA" id="ARBA00004496"/>
    </source>
</evidence>
<dbReference type="AlphaFoldDB" id="A0AA38LIY9"/>
<keyword evidence="6" id="KW-0808">Transferase</keyword>
<dbReference type="PANTHER" id="PTHR12280">
    <property type="entry name" value="PANTOTHENATE KINASE"/>
    <property type="match status" value="1"/>
</dbReference>
<feature type="compositionally biased region" description="Basic and acidic residues" evidence="12">
    <location>
        <begin position="325"/>
        <end position="341"/>
    </location>
</feature>
<organism evidence="13 14">
    <name type="scientific">Taxus chinensis</name>
    <name type="common">Chinese yew</name>
    <name type="synonym">Taxus wallichiana var. chinensis</name>
    <dbReference type="NCBI Taxonomy" id="29808"/>
    <lineage>
        <taxon>Eukaryota</taxon>
        <taxon>Viridiplantae</taxon>
        <taxon>Streptophyta</taxon>
        <taxon>Embryophyta</taxon>
        <taxon>Tracheophyta</taxon>
        <taxon>Spermatophyta</taxon>
        <taxon>Pinopsida</taxon>
        <taxon>Pinidae</taxon>
        <taxon>Conifers II</taxon>
        <taxon>Cupressales</taxon>
        <taxon>Taxaceae</taxon>
        <taxon>Taxus</taxon>
    </lineage>
</organism>
<evidence type="ECO:0000313" key="14">
    <source>
        <dbReference type="Proteomes" id="UP000824469"/>
    </source>
</evidence>
<name>A0AA38LIY9_TAXCH</name>
<evidence type="ECO:0000256" key="5">
    <source>
        <dbReference type="ARBA" id="ARBA00022490"/>
    </source>
</evidence>
<sequence length="610" mass="64879">MNKTGVSQTETLSVSKPDFIPCNTLKNGFTTPISVERHPLNPEEPIEFDILVGASSLACFGMDIGGTLCKVVYFEPARPSEDEHSEATLWKGKKTHKKIGASGAESFTIQNDVYFETMSRSGKLLDQLRNSDQQSTAEGGMHGNYSLGCINTDCIRTSLGVANGELPKEGEHSISYLESNVCKLWLSSHAPVDLPGRGTLHFKCFETSRIEEFLRLTREHSLVSQGRAIGATGGGARKFFDRFFDIAGLCLQHYDELKSLVRGIDFLVRNAQQESFERPTGSYKAGRIQRPWKSPENSSDDDDNYSCLRGKGRQHAANENSMKLHSTEDAIGKSDDGEKLRTTAVPENPIPKMDGNSVLLDGSRNLYPYLVVNIGSGVSILRVDSPDKFQRVGGTSLGGSTFLGLTSALTGCNSFEEALNLAVRGDSTQIDMLVGDIYGGDYVEMGLAATTVASSFGKLVEPAKRDAAMKTPEHLAKAILLMITNNIGSIVMLHARASALSPALSPTIFANPRGGDGRPDCGINSGGQIVGETFSDGAGLTGGSDVCAPAAGSAPPAPLLGDGDGSTGKRSYAAASASSFSEPLSAAKSAPLVALGDSVPDAKEFFSLRV</sequence>
<evidence type="ECO:0000256" key="8">
    <source>
        <dbReference type="ARBA" id="ARBA00022777"/>
    </source>
</evidence>
<keyword evidence="9" id="KW-0067">ATP-binding</keyword>
<comment type="similarity">
    <text evidence="11">Belongs to the type II pantothenate kinase family.</text>
</comment>
<evidence type="ECO:0000256" key="1">
    <source>
        <dbReference type="ARBA" id="ARBA00001206"/>
    </source>
</evidence>
<dbReference type="GO" id="GO:0005634">
    <property type="term" value="C:nucleus"/>
    <property type="evidence" value="ECO:0007669"/>
    <property type="project" value="TreeGrafter"/>
</dbReference>
<protein>
    <recommendedName>
        <fullName evidence="4">pantothenate kinase</fullName>
        <ecNumber evidence="4">2.7.1.33</ecNumber>
    </recommendedName>
</protein>
<dbReference type="GO" id="GO:0005524">
    <property type="term" value="F:ATP binding"/>
    <property type="evidence" value="ECO:0007669"/>
    <property type="project" value="UniProtKB-KW"/>
</dbReference>
<dbReference type="EMBL" id="JAHRHJ020000002">
    <property type="protein sequence ID" value="KAH9324485.1"/>
    <property type="molecule type" value="Genomic_DNA"/>
</dbReference>
<keyword evidence="14" id="KW-1185">Reference proteome</keyword>
<gene>
    <name evidence="13" type="ORF">KI387_004663</name>
</gene>
<dbReference type="Gene3D" id="3.30.420.40">
    <property type="match status" value="1"/>
</dbReference>
<evidence type="ECO:0000256" key="7">
    <source>
        <dbReference type="ARBA" id="ARBA00022741"/>
    </source>
</evidence>
<accession>A0AA38LIY9</accession>
<evidence type="ECO:0000256" key="12">
    <source>
        <dbReference type="SAM" id="MobiDB-lite"/>
    </source>
</evidence>
<dbReference type="PANTHER" id="PTHR12280:SF30">
    <property type="entry name" value="FUMBLE"/>
    <property type="match status" value="1"/>
</dbReference>
<comment type="catalytic activity">
    <reaction evidence="1">
        <text>(R)-pantothenate + ATP = (R)-4'-phosphopantothenate + ADP + H(+)</text>
        <dbReference type="Rhea" id="RHEA:16373"/>
        <dbReference type="ChEBI" id="CHEBI:10986"/>
        <dbReference type="ChEBI" id="CHEBI:15378"/>
        <dbReference type="ChEBI" id="CHEBI:29032"/>
        <dbReference type="ChEBI" id="CHEBI:30616"/>
        <dbReference type="ChEBI" id="CHEBI:456216"/>
        <dbReference type="EC" id="2.7.1.33"/>
    </reaction>
</comment>
<reference evidence="13 14" key="1">
    <citation type="journal article" date="2021" name="Nat. Plants">
        <title>The Taxus genome provides insights into paclitaxel biosynthesis.</title>
        <authorList>
            <person name="Xiong X."/>
            <person name="Gou J."/>
            <person name="Liao Q."/>
            <person name="Li Y."/>
            <person name="Zhou Q."/>
            <person name="Bi G."/>
            <person name="Li C."/>
            <person name="Du R."/>
            <person name="Wang X."/>
            <person name="Sun T."/>
            <person name="Guo L."/>
            <person name="Liang H."/>
            <person name="Lu P."/>
            <person name="Wu Y."/>
            <person name="Zhang Z."/>
            <person name="Ro D.K."/>
            <person name="Shang Y."/>
            <person name="Huang S."/>
            <person name="Yan J."/>
        </authorList>
    </citation>
    <scope>NUCLEOTIDE SEQUENCE [LARGE SCALE GENOMIC DNA]</scope>
    <source>
        <strain evidence="13">Ta-2019</strain>
    </source>
</reference>
<dbReference type="EC" id="2.7.1.33" evidence="4"/>
<evidence type="ECO:0000256" key="4">
    <source>
        <dbReference type="ARBA" id="ARBA00012102"/>
    </source>
</evidence>
<dbReference type="GO" id="GO:0004594">
    <property type="term" value="F:pantothenate kinase activity"/>
    <property type="evidence" value="ECO:0007669"/>
    <property type="project" value="UniProtKB-EC"/>
</dbReference>